<evidence type="ECO:0000313" key="3">
    <source>
        <dbReference type="EMBL" id="KAH0618353.1"/>
    </source>
</evidence>
<evidence type="ECO:0000256" key="2">
    <source>
        <dbReference type="SAM" id="MobiDB-lite"/>
    </source>
</evidence>
<dbReference type="EMBL" id="JAIPUX010005289">
    <property type="protein sequence ID" value="KAH0618353.1"/>
    <property type="molecule type" value="Genomic_DNA"/>
</dbReference>
<name>A0ABQ7SM55_PHRPL</name>
<feature type="region of interest" description="Disordered" evidence="2">
    <location>
        <begin position="627"/>
        <end position="650"/>
    </location>
</feature>
<dbReference type="InterPro" id="IPR052655">
    <property type="entry name" value="AKNA_Centrosome-Trans_reg"/>
</dbReference>
<protein>
    <recommendedName>
        <fullName evidence="5">Protein AKNAD1</fullName>
    </recommendedName>
</protein>
<keyword evidence="4" id="KW-1185">Reference proteome</keyword>
<gene>
    <name evidence="3" type="ORF">JD844_017468</name>
</gene>
<evidence type="ECO:0000256" key="1">
    <source>
        <dbReference type="SAM" id="Coils"/>
    </source>
</evidence>
<proteinExistence type="predicted"/>
<feature type="region of interest" description="Disordered" evidence="2">
    <location>
        <begin position="264"/>
        <end position="285"/>
    </location>
</feature>
<dbReference type="Proteomes" id="UP000826234">
    <property type="component" value="Unassembled WGS sequence"/>
</dbReference>
<comment type="caution">
    <text evidence="3">The sequence shown here is derived from an EMBL/GenBank/DDBJ whole genome shotgun (WGS) entry which is preliminary data.</text>
</comment>
<evidence type="ECO:0000313" key="4">
    <source>
        <dbReference type="Proteomes" id="UP000826234"/>
    </source>
</evidence>
<feature type="region of interest" description="Disordered" evidence="2">
    <location>
        <begin position="566"/>
        <end position="585"/>
    </location>
</feature>
<dbReference type="PANTHER" id="PTHR21510">
    <property type="entry name" value="AKNA DOMAIN-CONTAINING PROTEIN"/>
    <property type="match status" value="1"/>
</dbReference>
<organism evidence="3 4">
    <name type="scientific">Phrynosoma platyrhinos</name>
    <name type="common">Desert horned lizard</name>
    <dbReference type="NCBI Taxonomy" id="52577"/>
    <lineage>
        <taxon>Eukaryota</taxon>
        <taxon>Metazoa</taxon>
        <taxon>Chordata</taxon>
        <taxon>Craniata</taxon>
        <taxon>Vertebrata</taxon>
        <taxon>Euteleostomi</taxon>
        <taxon>Lepidosauria</taxon>
        <taxon>Squamata</taxon>
        <taxon>Bifurcata</taxon>
        <taxon>Unidentata</taxon>
        <taxon>Episquamata</taxon>
        <taxon>Toxicofera</taxon>
        <taxon>Iguania</taxon>
        <taxon>Phrynosomatidae</taxon>
        <taxon>Phrynosomatinae</taxon>
        <taxon>Phrynosoma</taxon>
    </lineage>
</organism>
<accession>A0ABQ7SM55</accession>
<dbReference type="PANTHER" id="PTHR21510:SF16">
    <property type="entry name" value="PROTEIN AKNAD1"/>
    <property type="match status" value="1"/>
</dbReference>
<evidence type="ECO:0008006" key="5">
    <source>
        <dbReference type="Google" id="ProtNLM"/>
    </source>
</evidence>
<reference evidence="3 4" key="1">
    <citation type="journal article" date="2022" name="Gigascience">
        <title>A chromosome-level genome assembly and annotation of the desert horned lizard, Phrynosoma platyrhinos, provides insight into chromosomal rearrangements among reptiles.</title>
        <authorList>
            <person name="Koochekian N."/>
            <person name="Ascanio A."/>
            <person name="Farleigh K."/>
            <person name="Card D.C."/>
            <person name="Schield D.R."/>
            <person name="Castoe T.A."/>
            <person name="Jezkova T."/>
        </authorList>
    </citation>
    <scope>NUCLEOTIDE SEQUENCE [LARGE SCALE GENOMIC DNA]</scope>
    <source>
        <strain evidence="3">NK-2021</strain>
    </source>
</reference>
<feature type="coiled-coil region" evidence="1">
    <location>
        <begin position="306"/>
        <end position="333"/>
    </location>
</feature>
<feature type="coiled-coil region" evidence="1">
    <location>
        <begin position="458"/>
        <end position="485"/>
    </location>
</feature>
<sequence>MKTIVNNTLFDMPYSENNTDDEQEDLPYDGDLQNVFTLTSSRMSYCSQEKPDLKAQLPQKNINLASLPRKKDMEFTVTTGNELLTWDVSSSGRYRHISNSKISDVLLRHFPIEDLTSPCHLIDSETIPDISFTESFDETIINKSKSSENTRISLPKEEEKNNLKQKLRCESDEKNWDFIHVEQFAIDDSVNPNCEIKDCKENNSQFLTQKEYTINEELSCTSAPKDEDQEQKYFMEKNGSPHNHKYSQRQVHYQLPDFSKIAPKVKIPRGSSNNKPSPIIKRTKSSPNWVGKSAIVKDVLEAMNSLESVAVKNQEEKMRIAELDQQLEMLTEHAEAQNHIDHLRFNAKILPSSNSNRTSHGIKGRGSGIASELSKVPLRTVPVKPMLCFSQSPLSELQSGEMNLPLADAARPSTMNPLLLQKATEERMLSEMLKDQTEELKAKVEIFSKCMSEDVLPAEECNQLLKLLKGQLDQLEQNYLTMKEKHCALRLQSYKHSSTSFVEFDPDRKVEGEIFKLGMLLEDIKENIDKTCNPHSTPFVISSSFTSCKSVSSSCSSCSESPVVSSISNSPQKTAVGTHNKNEKYGEDRGHFMEEKTYQQPNQSSGCHLFQPQNLSYWEMRSPPPANPCSTNNPGSTTVGLTTSKEQGSPDYPSNHCFLEGLGNSSKEHNIIIHPRLKMQLSSKQTCLCSSNRKPNREKTDCEQFSIFLEGKAADFDLSGSDTEETSFCDRLDSSHSETCLEQKMKNHGPNQVSSQKADTVLQKIYTDKQPEEFIDRLCHRQNLHIPQTRYSRMHDIIILSPQYLSHRSIYGRKSTSKVRSRHTEDTDTKILSSTLDHVIQTANSLKKTSEHMMQVVSEDLAKAKIQTLSSVTGSQHCI</sequence>
<feature type="compositionally biased region" description="Polar residues" evidence="2">
    <location>
        <begin position="628"/>
        <end position="647"/>
    </location>
</feature>
<keyword evidence="1" id="KW-0175">Coiled coil</keyword>